<dbReference type="OrthoDB" id="10321257at2759"/>
<protein>
    <submittedName>
        <fullName evidence="1">Uncharacterized protein</fullName>
    </submittedName>
</protein>
<name>A0A0V0S3Z7_9BILA</name>
<evidence type="ECO:0000313" key="2">
    <source>
        <dbReference type="Proteomes" id="UP000054630"/>
    </source>
</evidence>
<sequence>MKTPSERTNFTSSMNSDISHFSLLKLRKTQCFTLAKTGSGESISDFIANFLSSVDTWFQLRRIAEDVASSIAQEATLLFVKHKLASGYAVNRSHFCSASSSDNLSKLEFYAVLELQKMG</sequence>
<comment type="caution">
    <text evidence="1">The sequence shown here is derived from an EMBL/GenBank/DDBJ whole genome shotgun (WGS) entry which is preliminary data.</text>
</comment>
<dbReference type="Proteomes" id="UP000054630">
    <property type="component" value="Unassembled WGS sequence"/>
</dbReference>
<keyword evidence="2" id="KW-1185">Reference proteome</keyword>
<reference evidence="1 2" key="1">
    <citation type="submission" date="2015-01" db="EMBL/GenBank/DDBJ databases">
        <title>Evolution of Trichinella species and genotypes.</title>
        <authorList>
            <person name="Korhonen P.K."/>
            <person name="Edoardo P."/>
            <person name="Giuseppe L.R."/>
            <person name="Gasser R.B."/>
        </authorList>
    </citation>
    <scope>NUCLEOTIDE SEQUENCE [LARGE SCALE GENOMIC DNA]</scope>
    <source>
        <strain evidence="1">ISS37</strain>
    </source>
</reference>
<evidence type="ECO:0000313" key="1">
    <source>
        <dbReference type="EMBL" id="KRX21507.1"/>
    </source>
</evidence>
<dbReference type="AlphaFoldDB" id="A0A0V0S3Z7"/>
<organism evidence="1 2">
    <name type="scientific">Trichinella nelsoni</name>
    <dbReference type="NCBI Taxonomy" id="6336"/>
    <lineage>
        <taxon>Eukaryota</taxon>
        <taxon>Metazoa</taxon>
        <taxon>Ecdysozoa</taxon>
        <taxon>Nematoda</taxon>
        <taxon>Enoplea</taxon>
        <taxon>Dorylaimia</taxon>
        <taxon>Trichinellida</taxon>
        <taxon>Trichinellidae</taxon>
        <taxon>Trichinella</taxon>
    </lineage>
</organism>
<proteinExistence type="predicted"/>
<dbReference type="EMBL" id="JYDL01000039">
    <property type="protein sequence ID" value="KRX21507.1"/>
    <property type="molecule type" value="Genomic_DNA"/>
</dbReference>
<gene>
    <name evidence="1" type="ORF">T07_9442</name>
</gene>
<accession>A0A0V0S3Z7</accession>